<dbReference type="GO" id="GO:0016779">
    <property type="term" value="F:nucleotidyltransferase activity"/>
    <property type="evidence" value="ECO:0007669"/>
    <property type="project" value="InterPro"/>
</dbReference>
<dbReference type="Proteomes" id="UP000007013">
    <property type="component" value="Chromosome"/>
</dbReference>
<gene>
    <name evidence="2" type="ordered locus">Oter_2169</name>
</gene>
<proteinExistence type="predicted"/>
<keyword evidence="3" id="KW-1185">Reference proteome</keyword>
<dbReference type="SUPFAM" id="SSF81301">
    <property type="entry name" value="Nucleotidyltransferase"/>
    <property type="match status" value="1"/>
</dbReference>
<dbReference type="RefSeq" id="WP_012374989.1">
    <property type="nucleotide sequence ID" value="NC_010571.1"/>
</dbReference>
<feature type="domain" description="Polymerase nucleotidyl transferase" evidence="1">
    <location>
        <begin position="22"/>
        <end position="57"/>
    </location>
</feature>
<organism evidence="2 3">
    <name type="scientific">Opitutus terrae (strain DSM 11246 / JCM 15787 / PB90-1)</name>
    <dbReference type="NCBI Taxonomy" id="452637"/>
    <lineage>
        <taxon>Bacteria</taxon>
        <taxon>Pseudomonadati</taxon>
        <taxon>Verrucomicrobiota</taxon>
        <taxon>Opitutia</taxon>
        <taxon>Opitutales</taxon>
        <taxon>Opitutaceae</taxon>
        <taxon>Opitutus</taxon>
    </lineage>
</organism>
<dbReference type="HOGENOM" id="CLU_092782_0_0_0"/>
<dbReference type="Gene3D" id="3.30.460.10">
    <property type="entry name" value="Beta Polymerase, domain 2"/>
    <property type="match status" value="1"/>
</dbReference>
<dbReference type="CDD" id="cd05403">
    <property type="entry name" value="NT_KNTase_like"/>
    <property type="match status" value="1"/>
</dbReference>
<dbReference type="KEGG" id="ote:Oter_2169"/>
<dbReference type="eggNOG" id="COG1708">
    <property type="taxonomic scope" value="Bacteria"/>
</dbReference>
<dbReference type="EMBL" id="CP001032">
    <property type="protein sequence ID" value="ACB75452.1"/>
    <property type="molecule type" value="Genomic_DNA"/>
</dbReference>
<name>B1ZNT2_OPITP</name>
<evidence type="ECO:0000313" key="3">
    <source>
        <dbReference type="Proteomes" id="UP000007013"/>
    </source>
</evidence>
<dbReference type="InterPro" id="IPR002934">
    <property type="entry name" value="Polymerase_NTP_transf_dom"/>
</dbReference>
<evidence type="ECO:0000259" key="1">
    <source>
        <dbReference type="Pfam" id="PF01909"/>
    </source>
</evidence>
<evidence type="ECO:0000313" key="2">
    <source>
        <dbReference type="EMBL" id="ACB75452.1"/>
    </source>
</evidence>
<dbReference type="Pfam" id="PF01909">
    <property type="entry name" value="NTP_transf_2"/>
    <property type="match status" value="1"/>
</dbReference>
<dbReference type="InterPro" id="IPR043519">
    <property type="entry name" value="NT_sf"/>
</dbReference>
<sequence>MLPHHAETIRRTTEHFAADPAVVGLLLGGSLAHGFANADSDVDVMIVVSDEDHRERTRTGRTCFFSRELCTYAAGYVDGKYTSLAFLEQVRDKGSEPARFAFKDAQVLFSRSPTLAPLLAEAARYPTADKASRLWRFQAQFEAWFWFTGEALKRQNLPLLRTAVSKLTLFGGRIVLAHNELLYPFHKWFLRVLESAPEKPAGLLAQIERLAADPTAAAIEEFARSIREFRPWEISHATWPAQFMEDSEVNWLRQPAPVDDL</sequence>
<protein>
    <submittedName>
        <fullName evidence="2">DNA polymerase beta domain protein region</fullName>
    </submittedName>
</protein>
<dbReference type="AlphaFoldDB" id="B1ZNT2"/>
<reference evidence="2 3" key="1">
    <citation type="journal article" date="2011" name="J. Bacteriol.">
        <title>Genome sequence of the verrucomicrobium Opitutus terrae PB90-1, an abundant inhabitant of rice paddy soil ecosystems.</title>
        <authorList>
            <person name="van Passel M.W."/>
            <person name="Kant R."/>
            <person name="Palva A."/>
            <person name="Copeland A."/>
            <person name="Lucas S."/>
            <person name="Lapidus A."/>
            <person name="Glavina del Rio T."/>
            <person name="Pitluck S."/>
            <person name="Goltsman E."/>
            <person name="Clum A."/>
            <person name="Sun H."/>
            <person name="Schmutz J."/>
            <person name="Larimer F.W."/>
            <person name="Land M.L."/>
            <person name="Hauser L."/>
            <person name="Kyrpides N."/>
            <person name="Mikhailova N."/>
            <person name="Richardson P.P."/>
            <person name="Janssen P.H."/>
            <person name="de Vos W.M."/>
            <person name="Smidt H."/>
        </authorList>
    </citation>
    <scope>NUCLEOTIDE SEQUENCE [LARGE SCALE GENOMIC DNA]</scope>
    <source>
        <strain evidence="3">DSM 11246 / JCM 15787 / PB90-1</strain>
    </source>
</reference>
<dbReference type="OrthoDB" id="192359at2"/>
<dbReference type="STRING" id="452637.Oter_2169"/>
<accession>B1ZNT2</accession>